<sequence length="177" mass="20495">MTREDTLMRKIEQGDKEAQNELIAMYYPEILRYCLFHAPSRALAEDAAQETFLKALRYFDRYEHRGHFRAFLYQIAANVCIDFGRKQKVGEISLEELAVEKGYEETGFERVQADMELLRLVGLLPGELRETVLLRYAGELSMKEIGKILGIPLRTVQSRLHSAKKRLKRELERGEGG</sequence>
<name>A0A9D0ZVZ9_9FIRM</name>
<dbReference type="NCBIfam" id="TIGR02937">
    <property type="entry name" value="sigma70-ECF"/>
    <property type="match status" value="1"/>
</dbReference>
<dbReference type="SUPFAM" id="SSF88659">
    <property type="entry name" value="Sigma3 and sigma4 domains of RNA polymerase sigma factors"/>
    <property type="match status" value="1"/>
</dbReference>
<feature type="domain" description="RNA polymerase sigma factor 70 region 4 type 2" evidence="7">
    <location>
        <begin position="115"/>
        <end position="167"/>
    </location>
</feature>
<dbReference type="Pfam" id="PF04542">
    <property type="entry name" value="Sigma70_r2"/>
    <property type="match status" value="1"/>
</dbReference>
<dbReference type="InterPro" id="IPR013249">
    <property type="entry name" value="RNA_pol_sigma70_r4_t2"/>
</dbReference>
<dbReference type="CDD" id="cd06171">
    <property type="entry name" value="Sigma70_r4"/>
    <property type="match status" value="1"/>
</dbReference>
<keyword evidence="4" id="KW-0238">DNA-binding</keyword>
<dbReference type="SUPFAM" id="SSF88946">
    <property type="entry name" value="Sigma2 domain of RNA polymerase sigma factors"/>
    <property type="match status" value="1"/>
</dbReference>
<dbReference type="GO" id="GO:0006352">
    <property type="term" value="P:DNA-templated transcription initiation"/>
    <property type="evidence" value="ECO:0007669"/>
    <property type="project" value="InterPro"/>
</dbReference>
<evidence type="ECO:0000256" key="2">
    <source>
        <dbReference type="ARBA" id="ARBA00023015"/>
    </source>
</evidence>
<evidence type="ECO:0000259" key="7">
    <source>
        <dbReference type="Pfam" id="PF08281"/>
    </source>
</evidence>
<comment type="similarity">
    <text evidence="1">Belongs to the sigma-70 factor family. ECF subfamily.</text>
</comment>
<dbReference type="AlphaFoldDB" id="A0A9D0ZVZ9"/>
<evidence type="ECO:0000256" key="4">
    <source>
        <dbReference type="ARBA" id="ARBA00023125"/>
    </source>
</evidence>
<evidence type="ECO:0000256" key="5">
    <source>
        <dbReference type="ARBA" id="ARBA00023163"/>
    </source>
</evidence>
<dbReference type="Proteomes" id="UP000886886">
    <property type="component" value="Unassembled WGS sequence"/>
</dbReference>
<proteinExistence type="inferred from homology"/>
<evidence type="ECO:0000313" key="8">
    <source>
        <dbReference type="EMBL" id="HIQ97052.1"/>
    </source>
</evidence>
<dbReference type="GO" id="GO:0003677">
    <property type="term" value="F:DNA binding"/>
    <property type="evidence" value="ECO:0007669"/>
    <property type="project" value="UniProtKB-KW"/>
</dbReference>
<evidence type="ECO:0000256" key="1">
    <source>
        <dbReference type="ARBA" id="ARBA00010641"/>
    </source>
</evidence>
<protein>
    <submittedName>
        <fullName evidence="8">RNA polymerase sigma factor</fullName>
    </submittedName>
</protein>
<dbReference type="InterPro" id="IPR014284">
    <property type="entry name" value="RNA_pol_sigma-70_dom"/>
</dbReference>
<dbReference type="Gene3D" id="1.10.1740.10">
    <property type="match status" value="1"/>
</dbReference>
<evidence type="ECO:0000256" key="3">
    <source>
        <dbReference type="ARBA" id="ARBA00023082"/>
    </source>
</evidence>
<dbReference type="Pfam" id="PF08281">
    <property type="entry name" value="Sigma70_r4_2"/>
    <property type="match status" value="1"/>
</dbReference>
<dbReference type="InterPro" id="IPR013324">
    <property type="entry name" value="RNA_pol_sigma_r3/r4-like"/>
</dbReference>
<accession>A0A9D0ZVZ9</accession>
<dbReference type="InterPro" id="IPR007627">
    <property type="entry name" value="RNA_pol_sigma70_r2"/>
</dbReference>
<dbReference type="PANTHER" id="PTHR43133:SF8">
    <property type="entry name" value="RNA POLYMERASE SIGMA FACTOR HI_1459-RELATED"/>
    <property type="match status" value="1"/>
</dbReference>
<keyword evidence="3" id="KW-0731">Sigma factor</keyword>
<dbReference type="EMBL" id="DVFT01000158">
    <property type="protein sequence ID" value="HIQ97052.1"/>
    <property type="molecule type" value="Genomic_DNA"/>
</dbReference>
<dbReference type="GO" id="GO:0016987">
    <property type="term" value="F:sigma factor activity"/>
    <property type="evidence" value="ECO:0007669"/>
    <property type="project" value="UniProtKB-KW"/>
</dbReference>
<keyword evidence="2" id="KW-0805">Transcription regulation</keyword>
<reference evidence="8" key="2">
    <citation type="journal article" date="2021" name="PeerJ">
        <title>Extensive microbial diversity within the chicken gut microbiome revealed by metagenomics and culture.</title>
        <authorList>
            <person name="Gilroy R."/>
            <person name="Ravi A."/>
            <person name="Getino M."/>
            <person name="Pursley I."/>
            <person name="Horton D.L."/>
            <person name="Alikhan N.F."/>
            <person name="Baker D."/>
            <person name="Gharbi K."/>
            <person name="Hall N."/>
            <person name="Watson M."/>
            <person name="Adriaenssens E.M."/>
            <person name="Foster-Nyarko E."/>
            <person name="Jarju S."/>
            <person name="Secka A."/>
            <person name="Antonio M."/>
            <person name="Oren A."/>
            <person name="Chaudhuri R.R."/>
            <person name="La Ragione R."/>
            <person name="Hildebrand F."/>
            <person name="Pallen M.J."/>
        </authorList>
    </citation>
    <scope>NUCLEOTIDE SEQUENCE</scope>
    <source>
        <strain evidence="8">ChiSjej3B21-11622</strain>
    </source>
</reference>
<gene>
    <name evidence="8" type="ORF">IAB26_10875</name>
</gene>
<organism evidence="8 9">
    <name type="scientific">Candidatus Limivivens merdigallinarum</name>
    <dbReference type="NCBI Taxonomy" id="2840859"/>
    <lineage>
        <taxon>Bacteria</taxon>
        <taxon>Bacillati</taxon>
        <taxon>Bacillota</taxon>
        <taxon>Clostridia</taxon>
        <taxon>Lachnospirales</taxon>
        <taxon>Lachnospiraceae</taxon>
        <taxon>Lachnospiraceae incertae sedis</taxon>
        <taxon>Candidatus Limivivens</taxon>
    </lineage>
</organism>
<dbReference type="PANTHER" id="PTHR43133">
    <property type="entry name" value="RNA POLYMERASE ECF-TYPE SIGMA FACTO"/>
    <property type="match status" value="1"/>
</dbReference>
<evidence type="ECO:0000259" key="6">
    <source>
        <dbReference type="Pfam" id="PF04542"/>
    </source>
</evidence>
<dbReference type="InterPro" id="IPR039425">
    <property type="entry name" value="RNA_pol_sigma-70-like"/>
</dbReference>
<evidence type="ECO:0000313" key="9">
    <source>
        <dbReference type="Proteomes" id="UP000886886"/>
    </source>
</evidence>
<keyword evidence="5" id="KW-0804">Transcription</keyword>
<reference evidence="8" key="1">
    <citation type="submission" date="2020-10" db="EMBL/GenBank/DDBJ databases">
        <authorList>
            <person name="Gilroy R."/>
        </authorList>
    </citation>
    <scope>NUCLEOTIDE SEQUENCE</scope>
    <source>
        <strain evidence="8">ChiSjej3B21-11622</strain>
    </source>
</reference>
<dbReference type="Gene3D" id="1.10.10.10">
    <property type="entry name" value="Winged helix-like DNA-binding domain superfamily/Winged helix DNA-binding domain"/>
    <property type="match status" value="1"/>
</dbReference>
<comment type="caution">
    <text evidence="8">The sequence shown here is derived from an EMBL/GenBank/DDBJ whole genome shotgun (WGS) entry which is preliminary data.</text>
</comment>
<dbReference type="InterPro" id="IPR036388">
    <property type="entry name" value="WH-like_DNA-bd_sf"/>
</dbReference>
<feature type="domain" description="RNA polymerase sigma-70 region 2" evidence="6">
    <location>
        <begin position="22"/>
        <end position="88"/>
    </location>
</feature>
<dbReference type="InterPro" id="IPR013325">
    <property type="entry name" value="RNA_pol_sigma_r2"/>
</dbReference>